<keyword evidence="3" id="KW-1185">Reference proteome</keyword>
<protein>
    <submittedName>
        <fullName evidence="2">Uncharacterized protein</fullName>
    </submittedName>
</protein>
<name>A0ABU8RGU5_9ACTN</name>
<feature type="region of interest" description="Disordered" evidence="1">
    <location>
        <begin position="1"/>
        <end position="34"/>
    </location>
</feature>
<reference evidence="2 3" key="1">
    <citation type="journal article" date="2017" name="Int. J. Syst. Evol. Microbiol.">
        <title>Pseudokineococcus basanitobsidens sp. nov., isolated from volcanic rock.</title>
        <authorList>
            <person name="Lee D.W."/>
            <person name="Park M.Y."/>
            <person name="Kim J.J."/>
            <person name="Kim B.S."/>
        </authorList>
    </citation>
    <scope>NUCLEOTIDE SEQUENCE [LARGE SCALE GENOMIC DNA]</scope>
    <source>
        <strain evidence="2 3">DSM 103726</strain>
    </source>
</reference>
<sequence>MVEPSGGSAGGPGDGPWGARRGEASDAGELLDGVPDPWGVPSVVHLRARRTSVLVAAQGPGLPRVLHWGGDLGELSVDETDALAAALAAAGPDDAGAGAPLLPPSSDAGLTGLVLRAPAGVAAPRPVLARTRAALAVTAVGHQRLSVRAADAGLGVVVDLVVELDPAGVLRLRASAGVEPGGSVLVGGLHLVLPVPSVGRQVLVDVGGRLRPAATRRPPAAGPDRDVRPSEVLGAAVVSTAGSTSEELWALAATTVSRRSEARRAGDPLVAARRVTGGGLVLTGGEDVPGTRGETDWTTPLLVAAHGRTWADVRARLSAAGRPVVG</sequence>
<dbReference type="EMBL" id="JBBIAA010000002">
    <property type="protein sequence ID" value="MEJ5944236.1"/>
    <property type="molecule type" value="Genomic_DNA"/>
</dbReference>
<evidence type="ECO:0000256" key="1">
    <source>
        <dbReference type="SAM" id="MobiDB-lite"/>
    </source>
</evidence>
<organism evidence="2 3">
    <name type="scientific">Pseudokineococcus basanitobsidens</name>
    <dbReference type="NCBI Taxonomy" id="1926649"/>
    <lineage>
        <taxon>Bacteria</taxon>
        <taxon>Bacillati</taxon>
        <taxon>Actinomycetota</taxon>
        <taxon>Actinomycetes</taxon>
        <taxon>Kineosporiales</taxon>
        <taxon>Kineosporiaceae</taxon>
        <taxon>Pseudokineococcus</taxon>
    </lineage>
</organism>
<evidence type="ECO:0000313" key="3">
    <source>
        <dbReference type="Proteomes" id="UP001387100"/>
    </source>
</evidence>
<comment type="caution">
    <text evidence="2">The sequence shown here is derived from an EMBL/GenBank/DDBJ whole genome shotgun (WGS) entry which is preliminary data.</text>
</comment>
<evidence type="ECO:0000313" key="2">
    <source>
        <dbReference type="EMBL" id="MEJ5944236.1"/>
    </source>
</evidence>
<gene>
    <name evidence="2" type="ORF">WDZ17_02875</name>
</gene>
<dbReference type="Proteomes" id="UP001387100">
    <property type="component" value="Unassembled WGS sequence"/>
</dbReference>
<feature type="compositionally biased region" description="Gly residues" evidence="1">
    <location>
        <begin position="7"/>
        <end position="16"/>
    </location>
</feature>
<accession>A0ABU8RGU5</accession>
<proteinExistence type="predicted"/>
<dbReference type="RefSeq" id="WP_339573627.1">
    <property type="nucleotide sequence ID" value="NZ_JBBIAA010000002.1"/>
</dbReference>